<accession>A0A0E0LTJ7</accession>
<sequence>MYVLQNNIIVDVLTCRDEKDRAVSAWHFIKRIKRVGSDVPFSEVYKSICDGTCACGPVWDHILGYWNASNVEPSRVLFLTYEHILQDPLGTVRRLAKFLGQPISEAEEETGVVANIVELCSLQSMKNQKVNKEGSQGIDVKFPNDAYFRKAVAGDWLNHMTLDMGQRLDSILNEKFDGSGLTI</sequence>
<dbReference type="HOGENOM" id="CLU_027239_6_0_1"/>
<name>A0A0E0LTJ7_ORYPU</name>
<comment type="similarity">
    <text evidence="1 3">Belongs to the sulfotransferase 1 family.</text>
</comment>
<reference evidence="5" key="1">
    <citation type="submission" date="2015-04" db="UniProtKB">
        <authorList>
            <consortium name="EnsemblPlants"/>
        </authorList>
    </citation>
    <scope>IDENTIFICATION</scope>
</reference>
<evidence type="ECO:0000256" key="2">
    <source>
        <dbReference type="ARBA" id="ARBA00022679"/>
    </source>
</evidence>
<reference evidence="5" key="2">
    <citation type="submission" date="2018-05" db="EMBL/GenBank/DDBJ databases">
        <title>OpunRS2 (Oryza punctata Reference Sequence Version 2).</title>
        <authorList>
            <person name="Zhang J."/>
            <person name="Kudrna D."/>
            <person name="Lee S."/>
            <person name="Talag J."/>
            <person name="Welchert J."/>
            <person name="Wing R.A."/>
        </authorList>
    </citation>
    <scope>NUCLEOTIDE SEQUENCE [LARGE SCALE GENOMIC DNA]</scope>
</reference>
<evidence type="ECO:0000259" key="4">
    <source>
        <dbReference type="Pfam" id="PF00685"/>
    </source>
</evidence>
<dbReference type="InterPro" id="IPR000863">
    <property type="entry name" value="Sulfotransferase_dom"/>
</dbReference>
<organism evidence="5">
    <name type="scientific">Oryza punctata</name>
    <name type="common">Red rice</name>
    <dbReference type="NCBI Taxonomy" id="4537"/>
    <lineage>
        <taxon>Eukaryota</taxon>
        <taxon>Viridiplantae</taxon>
        <taxon>Streptophyta</taxon>
        <taxon>Embryophyta</taxon>
        <taxon>Tracheophyta</taxon>
        <taxon>Spermatophyta</taxon>
        <taxon>Magnoliopsida</taxon>
        <taxon>Liliopsida</taxon>
        <taxon>Poales</taxon>
        <taxon>Poaceae</taxon>
        <taxon>BOP clade</taxon>
        <taxon>Oryzoideae</taxon>
        <taxon>Oryzeae</taxon>
        <taxon>Oryzinae</taxon>
        <taxon>Oryza</taxon>
    </lineage>
</organism>
<dbReference type="Proteomes" id="UP000026962">
    <property type="component" value="Chromosome 8"/>
</dbReference>
<dbReference type="PANTHER" id="PTHR11783">
    <property type="entry name" value="SULFOTRANSFERASE SULT"/>
    <property type="match status" value="1"/>
</dbReference>
<evidence type="ECO:0000256" key="3">
    <source>
        <dbReference type="RuleBase" id="RU361155"/>
    </source>
</evidence>
<proteinExistence type="inferred from homology"/>
<protein>
    <recommendedName>
        <fullName evidence="3">Sulfotransferase</fullName>
        <ecNumber evidence="3">2.8.2.-</ecNumber>
    </recommendedName>
</protein>
<dbReference type="AlphaFoldDB" id="A0A0E0LTJ7"/>
<dbReference type="OMA" id="CACGPVW"/>
<evidence type="ECO:0000313" key="6">
    <source>
        <dbReference type="Proteomes" id="UP000026962"/>
    </source>
</evidence>
<dbReference type="GO" id="GO:0008146">
    <property type="term" value="F:sulfotransferase activity"/>
    <property type="evidence" value="ECO:0007669"/>
    <property type="project" value="InterPro"/>
</dbReference>
<dbReference type="SUPFAM" id="SSF52540">
    <property type="entry name" value="P-loop containing nucleoside triphosphate hydrolases"/>
    <property type="match status" value="1"/>
</dbReference>
<keyword evidence="6" id="KW-1185">Reference proteome</keyword>
<feature type="domain" description="Sulfotransferase" evidence="4">
    <location>
        <begin position="12"/>
        <end position="180"/>
    </location>
</feature>
<evidence type="ECO:0000313" key="5">
    <source>
        <dbReference type="EnsemblPlants" id="OPUNC08G09170.1"/>
    </source>
</evidence>
<dbReference type="InterPro" id="IPR027417">
    <property type="entry name" value="P-loop_NTPase"/>
</dbReference>
<keyword evidence="2 3" id="KW-0808">Transferase</keyword>
<dbReference type="Gene3D" id="3.40.50.300">
    <property type="entry name" value="P-loop containing nucleotide triphosphate hydrolases"/>
    <property type="match status" value="1"/>
</dbReference>
<dbReference type="eggNOG" id="KOG1584">
    <property type="taxonomic scope" value="Eukaryota"/>
</dbReference>
<dbReference type="Gramene" id="OPUNC08G09170.1">
    <property type="protein sequence ID" value="OPUNC08G09170.1"/>
    <property type="gene ID" value="OPUNC08G09170"/>
</dbReference>
<dbReference type="Pfam" id="PF00685">
    <property type="entry name" value="Sulfotransfer_1"/>
    <property type="match status" value="1"/>
</dbReference>
<evidence type="ECO:0000256" key="1">
    <source>
        <dbReference type="ARBA" id="ARBA00005771"/>
    </source>
</evidence>
<dbReference type="EC" id="2.8.2.-" evidence="3"/>
<dbReference type="EnsemblPlants" id="OPUNC08G09170.1">
    <property type="protein sequence ID" value="OPUNC08G09170.1"/>
    <property type="gene ID" value="OPUNC08G09170"/>
</dbReference>